<feature type="transmembrane region" description="Helical" evidence="13">
    <location>
        <begin position="729"/>
        <end position="756"/>
    </location>
</feature>
<dbReference type="FunFam" id="3.40.50.300:FF:000479">
    <property type="entry name" value="Multidrug resistance protein 1A"/>
    <property type="match status" value="1"/>
</dbReference>
<dbReference type="GO" id="GO:0090374">
    <property type="term" value="P:oligopeptide export from mitochondrion"/>
    <property type="evidence" value="ECO:0007669"/>
    <property type="project" value="TreeGrafter"/>
</dbReference>
<evidence type="ECO:0000256" key="9">
    <source>
        <dbReference type="ARBA" id="ARBA00022989"/>
    </source>
</evidence>
<feature type="transmembrane region" description="Helical" evidence="13">
    <location>
        <begin position="882"/>
        <end position="905"/>
    </location>
</feature>
<dbReference type="Gene3D" id="3.40.50.300">
    <property type="entry name" value="P-loop containing nucleotide triphosphate hydrolases"/>
    <property type="match status" value="2"/>
</dbReference>
<dbReference type="PROSITE" id="PS50893">
    <property type="entry name" value="ABC_TRANSPORTER_2"/>
    <property type="match status" value="2"/>
</dbReference>
<dbReference type="Pfam" id="PF00005">
    <property type="entry name" value="ABC_tran"/>
    <property type="match status" value="2"/>
</dbReference>
<dbReference type="PROSITE" id="PS00211">
    <property type="entry name" value="ABC_TRANSPORTER_1"/>
    <property type="match status" value="2"/>
</dbReference>
<evidence type="ECO:0000256" key="5">
    <source>
        <dbReference type="ARBA" id="ARBA00022737"/>
    </source>
</evidence>
<evidence type="ECO:0000256" key="12">
    <source>
        <dbReference type="SAM" id="MobiDB-lite"/>
    </source>
</evidence>
<evidence type="ECO:0000259" key="15">
    <source>
        <dbReference type="PROSITE" id="PS50929"/>
    </source>
</evidence>
<feature type="region of interest" description="Disordered" evidence="12">
    <location>
        <begin position="682"/>
        <end position="708"/>
    </location>
</feature>
<dbReference type="SUPFAM" id="SSF90123">
    <property type="entry name" value="ABC transporter transmembrane region"/>
    <property type="match status" value="2"/>
</dbReference>
<dbReference type="Gene3D" id="1.20.1560.10">
    <property type="entry name" value="ABC transporter type 1, transmembrane domain"/>
    <property type="match status" value="2"/>
</dbReference>
<dbReference type="FunFam" id="3.40.50.300:FF:000967">
    <property type="entry name" value="ABC multidrug transporter mdr4"/>
    <property type="match status" value="1"/>
</dbReference>
<keyword evidence="17" id="KW-1185">Reference proteome</keyword>
<comment type="caution">
    <text evidence="16">The sequence shown here is derived from an EMBL/GenBank/DDBJ whole genome shotgun (WGS) entry which is preliminary data.</text>
</comment>
<evidence type="ECO:0000256" key="11">
    <source>
        <dbReference type="ARBA" id="ARBA00023180"/>
    </source>
</evidence>
<dbReference type="InterPro" id="IPR003593">
    <property type="entry name" value="AAA+_ATPase"/>
</dbReference>
<dbReference type="InterPro" id="IPR017871">
    <property type="entry name" value="ABC_transporter-like_CS"/>
</dbReference>
<dbReference type="GO" id="GO:0005743">
    <property type="term" value="C:mitochondrial inner membrane"/>
    <property type="evidence" value="ECO:0007669"/>
    <property type="project" value="TreeGrafter"/>
</dbReference>
<comment type="similarity">
    <text evidence="2">Belongs to the ABC transporter superfamily. ABCB family. Multidrug resistance exporter (TC 3.A.1.201) subfamily.</text>
</comment>
<evidence type="ECO:0000256" key="3">
    <source>
        <dbReference type="ARBA" id="ARBA00022448"/>
    </source>
</evidence>
<dbReference type="GO" id="GO:0016887">
    <property type="term" value="F:ATP hydrolysis activity"/>
    <property type="evidence" value="ECO:0007669"/>
    <property type="project" value="InterPro"/>
</dbReference>
<dbReference type="PANTHER" id="PTHR43394">
    <property type="entry name" value="ATP-DEPENDENT PERMEASE MDL1, MITOCHONDRIAL"/>
    <property type="match status" value="1"/>
</dbReference>
<dbReference type="CDD" id="cd18578">
    <property type="entry name" value="ABC_6TM_Pgp_ABCB1_D2_like"/>
    <property type="match status" value="1"/>
</dbReference>
<dbReference type="InterPro" id="IPR011527">
    <property type="entry name" value="ABC1_TM_dom"/>
</dbReference>
<keyword evidence="4 13" id="KW-0812">Transmembrane</keyword>
<evidence type="ECO:0000256" key="2">
    <source>
        <dbReference type="ARBA" id="ARBA00007577"/>
    </source>
</evidence>
<evidence type="ECO:0000259" key="14">
    <source>
        <dbReference type="PROSITE" id="PS50893"/>
    </source>
</evidence>
<keyword evidence="8" id="KW-1278">Translocase</keyword>
<keyword evidence="7" id="KW-0067">ATP-binding</keyword>
<dbReference type="CDD" id="cd18577">
    <property type="entry name" value="ABC_6TM_Pgp_ABCB1_D1_like"/>
    <property type="match status" value="1"/>
</dbReference>
<feature type="transmembrane region" description="Helical" evidence="13">
    <location>
        <begin position="776"/>
        <end position="804"/>
    </location>
</feature>
<evidence type="ECO:0000256" key="10">
    <source>
        <dbReference type="ARBA" id="ARBA00023136"/>
    </source>
</evidence>
<dbReference type="InterPro" id="IPR036640">
    <property type="entry name" value="ABC1_TM_sf"/>
</dbReference>
<proteinExistence type="inferred from homology"/>
<feature type="region of interest" description="Disordered" evidence="12">
    <location>
        <begin position="1"/>
        <end position="67"/>
    </location>
</feature>
<keyword evidence="3" id="KW-0813">Transport</keyword>
<feature type="domain" description="ABC transmembrane type-1" evidence="15">
    <location>
        <begin position="92"/>
        <end position="384"/>
    </location>
</feature>
<dbReference type="GO" id="GO:0015421">
    <property type="term" value="F:ABC-type oligopeptide transporter activity"/>
    <property type="evidence" value="ECO:0007669"/>
    <property type="project" value="TreeGrafter"/>
</dbReference>
<feature type="domain" description="ABC transporter" evidence="14">
    <location>
        <begin position="419"/>
        <end position="657"/>
    </location>
</feature>
<dbReference type="EMBL" id="CAJNDS010002162">
    <property type="protein sequence ID" value="CAE7356885.1"/>
    <property type="molecule type" value="Genomic_DNA"/>
</dbReference>
<gene>
    <name evidence="16" type="primary">ABCB1</name>
    <name evidence="16" type="ORF">SNAT2548_LOCUS19016</name>
</gene>
<dbReference type="SMART" id="SM00382">
    <property type="entry name" value="AAA"/>
    <property type="match status" value="2"/>
</dbReference>
<dbReference type="Pfam" id="PF00664">
    <property type="entry name" value="ABC_membrane"/>
    <property type="match status" value="2"/>
</dbReference>
<feature type="transmembrane region" description="Helical" evidence="13">
    <location>
        <begin position="353"/>
        <end position="373"/>
    </location>
</feature>
<feature type="domain" description="ABC transmembrane type-1" evidence="15">
    <location>
        <begin position="735"/>
        <end position="1023"/>
    </location>
</feature>
<feature type="transmembrane region" description="Helical" evidence="13">
    <location>
        <begin position="856"/>
        <end position="876"/>
    </location>
</feature>
<organism evidence="16 17">
    <name type="scientific">Symbiodinium natans</name>
    <dbReference type="NCBI Taxonomy" id="878477"/>
    <lineage>
        <taxon>Eukaryota</taxon>
        <taxon>Sar</taxon>
        <taxon>Alveolata</taxon>
        <taxon>Dinophyceae</taxon>
        <taxon>Suessiales</taxon>
        <taxon>Symbiodiniaceae</taxon>
        <taxon>Symbiodinium</taxon>
    </lineage>
</organism>
<evidence type="ECO:0000256" key="4">
    <source>
        <dbReference type="ARBA" id="ARBA00022692"/>
    </source>
</evidence>
<feature type="domain" description="ABC transporter" evidence="14">
    <location>
        <begin position="1059"/>
        <end position="1300"/>
    </location>
</feature>
<keyword evidence="11" id="KW-0325">Glycoprotein</keyword>
<keyword evidence="6" id="KW-0547">Nucleotide-binding</keyword>
<dbReference type="Proteomes" id="UP000604046">
    <property type="component" value="Unassembled WGS sequence"/>
</dbReference>
<dbReference type="InterPro" id="IPR027417">
    <property type="entry name" value="P-loop_NTPase"/>
</dbReference>
<feature type="compositionally biased region" description="Basic and acidic residues" evidence="12">
    <location>
        <begin position="692"/>
        <end position="708"/>
    </location>
</feature>
<reference evidence="16" key="1">
    <citation type="submission" date="2021-02" db="EMBL/GenBank/DDBJ databases">
        <authorList>
            <person name="Dougan E. K."/>
            <person name="Rhodes N."/>
            <person name="Thang M."/>
            <person name="Chan C."/>
        </authorList>
    </citation>
    <scope>NUCLEOTIDE SEQUENCE</scope>
</reference>
<evidence type="ECO:0000256" key="8">
    <source>
        <dbReference type="ARBA" id="ARBA00022967"/>
    </source>
</evidence>
<keyword evidence="9 13" id="KW-1133">Transmembrane helix</keyword>
<dbReference type="InterPro" id="IPR003439">
    <property type="entry name" value="ABC_transporter-like_ATP-bd"/>
</dbReference>
<feature type="transmembrane region" description="Helical" evidence="13">
    <location>
        <begin position="959"/>
        <end position="983"/>
    </location>
</feature>
<feature type="transmembrane region" description="Helical" evidence="13">
    <location>
        <begin position="1003"/>
        <end position="1022"/>
    </location>
</feature>
<dbReference type="PANTHER" id="PTHR43394:SF27">
    <property type="entry name" value="ATP-DEPENDENT TRANSLOCASE ABCB1-LIKE"/>
    <property type="match status" value="1"/>
</dbReference>
<evidence type="ECO:0000256" key="13">
    <source>
        <dbReference type="SAM" id="Phobius"/>
    </source>
</evidence>
<evidence type="ECO:0000256" key="6">
    <source>
        <dbReference type="ARBA" id="ARBA00022741"/>
    </source>
</evidence>
<protein>
    <submittedName>
        <fullName evidence="16">ABCB1 protein</fullName>
    </submittedName>
</protein>
<dbReference type="SUPFAM" id="SSF52540">
    <property type="entry name" value="P-loop containing nucleoside triphosphate hydrolases"/>
    <property type="match status" value="2"/>
</dbReference>
<sequence length="1303" mass="142020">MQCCEPAIIDEKDTVTIPAEPTPAAETDLPGSTQVESPDETAPTDAVEAVDKEEDAPAVPEEVAEPVKAKPTKATLGKLFSQVDGVEALVLVVGLLCAMCHGIAQPLLVVIFGDLIDALGGSEEEVQRETERLCLIMCAVGGGALVAATLQGACFKIFSDSQTMKFRIMYFQDVLHQDVGWFDTREVSALSAEIQDDLSKIQDAFSDKFGNGVMASSAFLGGFACAFGLGWLLALILSAVLPFMAVGTYFISQAVNEVQMESQGWYAKAASVVEECLYGMRTVVAFGGEQKELAKFSTAVAQTRKGGIRNGLRIGMGTGYSWFVEYSNYALAFFAGMNFAYNRDINPATGQVWQTGDIMSIFLCIFIGSFMLGQIDPSIKAMQAAQMAADRFFKVHDNKPAIQRRDADERKEIASIETFSFNAVQFYYPARPTVRILDGVSLTINRGQKVAFVGESGSGKSTVMALLERFYDPSSGVVCVNGFDMRDFKISALRKCIGYVGQEPVLFSQSIRANIMQGNPDATKEQFQQACADAQLNFVDGLPEKYNTFVGAGGGQLSGGQKQRIALARALLKEASFLFLDEATSALDNTSEKMIQQTIDSISSQTRSLGIVSIAHRLSTIRNSDLIYVLSRGQVVEQGTHVSLMEKKGVYYALVAAQESSQKAEEAEELEIPNQPTVAFLRANSGQSDESETARKEREKKEEAEREKKIADNYKVPMSRLLSYNKPEWPVFVPAFLGALIEGSAMPICAIALVGSMDAFFKLQVEPLRDEARDDILFLCAAFLIIAGSVLIGCIIEHGGFAVLAESMTQRLRVAILTAIFRQEIGFHDDPENTPGMMSKALELWAFRVSMLCKTLGAKAAAMSSVLVGIIIAFVYCWQMALVMLGTVPIMVLANAVQMVVMLGASKVDNEGIKHAAQIVGDSVMNARTVQALGVETNLVQMYTTLVSRSMQGMWRRNFLAGLGFGVASGVMFFVIAGGFYYAGYLRKEGVANFNDTMMAFMGIFYAGLGAGQSAVFIGDAAKAKVACHDMFKLLDRVSKIDGLEPKGEVPKELEAGTIEFEGVKFFYPFRPEVQVLKGVTFKIRAGQSVGLVGPSGGGKSTVMSLIQRFYDPQEGNVYIGEARKPLSELNIRWWRRQIGFVGQEPVLFNTTVRNNVLYGLEEGETVTEDYIKKCEEMCNLKFLYKSGNRGLATEVGPRGSRLSGGQKQRVAICRALIRNPSVMLLDEATSALDSQSEQIVQKALEAARDGRTSFAIAHRLSTISSCDVILVNADGRVVESGTHDELMGQKGVYYKLQMQSRK</sequence>
<name>A0A812PMV8_9DINO</name>
<evidence type="ECO:0000313" key="16">
    <source>
        <dbReference type="EMBL" id="CAE7356885.1"/>
    </source>
</evidence>
<dbReference type="PROSITE" id="PS50929">
    <property type="entry name" value="ABC_TM1F"/>
    <property type="match status" value="2"/>
</dbReference>
<feature type="transmembrane region" description="Helical" evidence="13">
    <location>
        <begin position="218"/>
        <end position="251"/>
    </location>
</feature>
<evidence type="ECO:0000256" key="1">
    <source>
        <dbReference type="ARBA" id="ARBA00004141"/>
    </source>
</evidence>
<accession>A0A812PMV8</accession>
<comment type="subcellular location">
    <subcellularLocation>
        <location evidence="1">Membrane</location>
        <topology evidence="1">Multi-pass membrane protein</topology>
    </subcellularLocation>
</comment>
<evidence type="ECO:0000256" key="7">
    <source>
        <dbReference type="ARBA" id="ARBA00022840"/>
    </source>
</evidence>
<keyword evidence="5" id="KW-0677">Repeat</keyword>
<dbReference type="OrthoDB" id="6500128at2759"/>
<feature type="transmembrane region" description="Helical" evidence="13">
    <location>
        <begin position="133"/>
        <end position="158"/>
    </location>
</feature>
<feature type="transmembrane region" description="Helical" evidence="13">
    <location>
        <begin position="88"/>
        <end position="112"/>
    </location>
</feature>
<keyword evidence="10 13" id="KW-0472">Membrane</keyword>
<evidence type="ECO:0000313" key="17">
    <source>
        <dbReference type="Proteomes" id="UP000604046"/>
    </source>
</evidence>
<feature type="transmembrane region" description="Helical" evidence="13">
    <location>
        <begin position="319"/>
        <end position="341"/>
    </location>
</feature>
<dbReference type="InterPro" id="IPR039421">
    <property type="entry name" value="Type_1_exporter"/>
</dbReference>
<dbReference type="GO" id="GO:0005524">
    <property type="term" value="F:ATP binding"/>
    <property type="evidence" value="ECO:0007669"/>
    <property type="project" value="UniProtKB-KW"/>
</dbReference>